<dbReference type="STRING" id="1122236.GCA_000378225_02050"/>
<evidence type="ECO:0000256" key="5">
    <source>
        <dbReference type="ARBA" id="ARBA00013211"/>
    </source>
</evidence>
<dbReference type="Proteomes" id="UP000321374">
    <property type="component" value="Unassembled WGS sequence"/>
</dbReference>
<keyword evidence="11" id="KW-0594">Phospholipid biosynthesis</keyword>
<protein>
    <recommendedName>
        <fullName evidence="6 11">1-acyl-sn-glycerol-3-phosphate acyltransferase</fullName>
        <ecNumber evidence="5 11">2.3.1.51</ecNumber>
    </recommendedName>
</protein>
<evidence type="ECO:0000313" key="13">
    <source>
        <dbReference type="EMBL" id="TXI38098.1"/>
    </source>
</evidence>
<dbReference type="NCBIfam" id="TIGR00530">
    <property type="entry name" value="AGP_acyltrn"/>
    <property type="match status" value="1"/>
</dbReference>
<keyword evidence="7 11" id="KW-0444">Lipid biosynthesis</keyword>
<keyword evidence="11" id="KW-1208">Phospholipid metabolism</keyword>
<comment type="pathway">
    <text evidence="3">Lipid metabolism.</text>
</comment>
<comment type="pathway">
    <text evidence="2">Phospholipid metabolism; CDP-diacylglycerol biosynthesis; CDP-diacylglycerol from sn-glycerol 3-phosphate: step 2/3.</text>
</comment>
<dbReference type="GO" id="GO:0006654">
    <property type="term" value="P:phosphatidic acid biosynthetic process"/>
    <property type="evidence" value="ECO:0007669"/>
    <property type="project" value="TreeGrafter"/>
</dbReference>
<dbReference type="CDD" id="cd07989">
    <property type="entry name" value="LPLAT_AGPAT-like"/>
    <property type="match status" value="1"/>
</dbReference>
<dbReference type="EC" id="2.3.1.51" evidence="5 11"/>
<dbReference type="AlphaFoldDB" id="A0A5C7WNA5"/>
<evidence type="ECO:0000256" key="11">
    <source>
        <dbReference type="RuleBase" id="RU361267"/>
    </source>
</evidence>
<proteinExistence type="inferred from homology"/>
<dbReference type="SUPFAM" id="SSF69593">
    <property type="entry name" value="Glycerol-3-phosphate (1)-acyltransferase"/>
    <property type="match status" value="1"/>
</dbReference>
<evidence type="ECO:0000256" key="7">
    <source>
        <dbReference type="ARBA" id="ARBA00022516"/>
    </source>
</evidence>
<dbReference type="GO" id="GO:0016024">
    <property type="term" value="P:CDP-diacylglycerol biosynthetic process"/>
    <property type="evidence" value="ECO:0007669"/>
    <property type="project" value="UniProtKB-UniPathway"/>
</dbReference>
<evidence type="ECO:0000313" key="14">
    <source>
        <dbReference type="Proteomes" id="UP000321374"/>
    </source>
</evidence>
<evidence type="ECO:0000256" key="4">
    <source>
        <dbReference type="ARBA" id="ARBA00008655"/>
    </source>
</evidence>
<comment type="similarity">
    <text evidence="4 11">Belongs to the 1-acyl-sn-glycerol-3-phosphate acyltransferase family.</text>
</comment>
<keyword evidence="10 11" id="KW-0012">Acyltransferase</keyword>
<evidence type="ECO:0000259" key="12">
    <source>
        <dbReference type="SMART" id="SM00563"/>
    </source>
</evidence>
<gene>
    <name evidence="13" type="ORF">E6Q51_01795</name>
</gene>
<keyword evidence="8 11" id="KW-0808">Transferase</keyword>
<comment type="domain">
    <text evidence="11">The HXXXXD motif is essential for acyltransferase activity and may constitute the binding site for the phosphate moiety of the glycerol-3-phosphate.</text>
</comment>
<evidence type="ECO:0000256" key="3">
    <source>
        <dbReference type="ARBA" id="ARBA00005189"/>
    </source>
</evidence>
<evidence type="ECO:0000256" key="6">
    <source>
        <dbReference type="ARBA" id="ARBA00016139"/>
    </source>
</evidence>
<comment type="catalytic activity">
    <reaction evidence="1 11">
        <text>a 1-acyl-sn-glycero-3-phosphate + an acyl-CoA = a 1,2-diacyl-sn-glycero-3-phosphate + CoA</text>
        <dbReference type="Rhea" id="RHEA:19709"/>
        <dbReference type="ChEBI" id="CHEBI:57287"/>
        <dbReference type="ChEBI" id="CHEBI:57970"/>
        <dbReference type="ChEBI" id="CHEBI:58342"/>
        <dbReference type="ChEBI" id="CHEBI:58608"/>
        <dbReference type="EC" id="2.3.1.51"/>
    </reaction>
</comment>
<dbReference type="Pfam" id="PF01553">
    <property type="entry name" value="Acyltransferase"/>
    <property type="match status" value="1"/>
</dbReference>
<comment type="caution">
    <text evidence="13">The sequence shown here is derived from an EMBL/GenBank/DDBJ whole genome shotgun (WGS) entry which is preliminary data.</text>
</comment>
<evidence type="ECO:0000256" key="1">
    <source>
        <dbReference type="ARBA" id="ARBA00001141"/>
    </source>
</evidence>
<dbReference type="InterPro" id="IPR004552">
    <property type="entry name" value="AGP_acyltrans"/>
</dbReference>
<sequence length="266" mass="29861">MPKTNFLTRYWRIARIFLHTLTGLTLATLVLPVCGRRGREQIIRWWCAKLLRCFNLQLSVSGQRPAPQTQHTLFVANHISWSDIHALNSLIPVRFVAKLEIKDWPVFGYLVKKSGTIFINRTRQRDAARVLKVVTQAMKLGDNLCVFPEGTTTDGQQVLPFKSSLIQASIDAEATVIPIAIHYPLPDGSLNLAAAYAGETTMIESMLSFLNMQSPRVHLHFCTPIEARLLDRQTLASQARNEIIAHLPRATASEVISQPSLQKQQA</sequence>
<organism evidence="13 14">
    <name type="scientific">Methylophilus methylotrophus</name>
    <name type="common">Bacterium W3A1</name>
    <dbReference type="NCBI Taxonomy" id="17"/>
    <lineage>
        <taxon>Bacteria</taxon>
        <taxon>Pseudomonadati</taxon>
        <taxon>Pseudomonadota</taxon>
        <taxon>Betaproteobacteria</taxon>
        <taxon>Nitrosomonadales</taxon>
        <taxon>Methylophilaceae</taxon>
        <taxon>Methylophilus</taxon>
    </lineage>
</organism>
<evidence type="ECO:0000256" key="2">
    <source>
        <dbReference type="ARBA" id="ARBA00004728"/>
    </source>
</evidence>
<dbReference type="SMART" id="SM00563">
    <property type="entry name" value="PlsC"/>
    <property type="match status" value="1"/>
</dbReference>
<dbReference type="InterPro" id="IPR002123">
    <property type="entry name" value="Plipid/glycerol_acylTrfase"/>
</dbReference>
<reference evidence="13 14" key="1">
    <citation type="submission" date="2018-09" db="EMBL/GenBank/DDBJ databases">
        <title>Metagenome Assembled Genomes from an Advanced Water Purification Facility.</title>
        <authorList>
            <person name="Stamps B.W."/>
            <person name="Spear J.R."/>
        </authorList>
    </citation>
    <scope>NUCLEOTIDE SEQUENCE [LARGE SCALE GENOMIC DNA]</scope>
    <source>
        <strain evidence="13">Bin_42_2</strain>
    </source>
</reference>
<dbReference type="EMBL" id="SSGG01000033">
    <property type="protein sequence ID" value="TXI38098.1"/>
    <property type="molecule type" value="Genomic_DNA"/>
</dbReference>
<dbReference type="UniPathway" id="UPA00557">
    <property type="reaction ID" value="UER00613"/>
</dbReference>
<evidence type="ECO:0000256" key="8">
    <source>
        <dbReference type="ARBA" id="ARBA00022679"/>
    </source>
</evidence>
<evidence type="ECO:0000256" key="9">
    <source>
        <dbReference type="ARBA" id="ARBA00023098"/>
    </source>
</evidence>
<keyword evidence="9 11" id="KW-0443">Lipid metabolism</keyword>
<evidence type="ECO:0000256" key="10">
    <source>
        <dbReference type="ARBA" id="ARBA00023315"/>
    </source>
</evidence>
<accession>A0A5C7WNA5</accession>
<feature type="domain" description="Phospholipid/glycerol acyltransferase" evidence="12">
    <location>
        <begin position="72"/>
        <end position="184"/>
    </location>
</feature>
<dbReference type="PANTHER" id="PTHR10434:SF64">
    <property type="entry name" value="1-ACYL-SN-GLYCEROL-3-PHOSPHATE ACYLTRANSFERASE-RELATED"/>
    <property type="match status" value="1"/>
</dbReference>
<dbReference type="GO" id="GO:0016020">
    <property type="term" value="C:membrane"/>
    <property type="evidence" value="ECO:0007669"/>
    <property type="project" value="InterPro"/>
</dbReference>
<name>A0A5C7WNA5_METME</name>
<dbReference type="GO" id="GO:0003841">
    <property type="term" value="F:1-acylglycerol-3-phosphate O-acyltransferase activity"/>
    <property type="evidence" value="ECO:0007669"/>
    <property type="project" value="UniProtKB-UniRule"/>
</dbReference>
<dbReference type="PANTHER" id="PTHR10434">
    <property type="entry name" value="1-ACYL-SN-GLYCEROL-3-PHOSPHATE ACYLTRANSFERASE"/>
    <property type="match status" value="1"/>
</dbReference>